<evidence type="ECO:0000256" key="1">
    <source>
        <dbReference type="SAM" id="Coils"/>
    </source>
</evidence>
<sequence length="101" mass="11214">MNEHLWGNQKVIKGVFSGDGGGGDMGDNNYVTHKELELTKEAIENKITSTENSIAGKLDVIETKLDNQEEKVKEVDKKINWLIALAILSIGVPVFLKLFFP</sequence>
<keyword evidence="2" id="KW-0472">Membrane</keyword>
<organism evidence="3 4">
    <name type="scientific">Enterococcus raffinosus</name>
    <dbReference type="NCBI Taxonomy" id="71452"/>
    <lineage>
        <taxon>Bacteria</taxon>
        <taxon>Bacillati</taxon>
        <taxon>Bacillota</taxon>
        <taxon>Bacilli</taxon>
        <taxon>Lactobacillales</taxon>
        <taxon>Enterococcaceae</taxon>
        <taxon>Enterococcus</taxon>
    </lineage>
</organism>
<evidence type="ECO:0000256" key="2">
    <source>
        <dbReference type="SAM" id="Phobius"/>
    </source>
</evidence>
<evidence type="ECO:0000313" key="4">
    <source>
        <dbReference type="Proteomes" id="UP001254770"/>
    </source>
</evidence>
<dbReference type="Proteomes" id="UP001254770">
    <property type="component" value="Unassembled WGS sequence"/>
</dbReference>
<feature type="transmembrane region" description="Helical" evidence="2">
    <location>
        <begin position="79"/>
        <end position="100"/>
    </location>
</feature>
<proteinExistence type="predicted"/>
<dbReference type="AlphaFoldDB" id="A0AAW8TCY0"/>
<comment type="caution">
    <text evidence="3">The sequence shown here is derived from an EMBL/GenBank/DDBJ whole genome shotgun (WGS) entry which is preliminary data.</text>
</comment>
<keyword evidence="2" id="KW-1133">Transmembrane helix</keyword>
<feature type="coiled-coil region" evidence="1">
    <location>
        <begin position="33"/>
        <end position="78"/>
    </location>
</feature>
<dbReference type="RefSeq" id="WP_311816798.1">
    <property type="nucleotide sequence ID" value="NZ_JARPXG010000016.1"/>
</dbReference>
<keyword evidence="2" id="KW-0812">Transmembrane</keyword>
<reference evidence="3" key="1">
    <citation type="submission" date="2023-03" db="EMBL/GenBank/DDBJ databases">
        <authorList>
            <person name="Shen W."/>
            <person name="Cai J."/>
        </authorList>
    </citation>
    <scope>NUCLEOTIDE SEQUENCE</scope>
    <source>
        <strain evidence="3">Y15</strain>
    </source>
</reference>
<accession>A0AAW8TCY0</accession>
<name>A0AAW8TCY0_9ENTE</name>
<gene>
    <name evidence="3" type="ORF">P7D69_14915</name>
</gene>
<evidence type="ECO:0000313" key="3">
    <source>
        <dbReference type="EMBL" id="MDT2545639.1"/>
    </source>
</evidence>
<keyword evidence="1" id="KW-0175">Coiled coil</keyword>
<dbReference type="EMBL" id="JARPXL010000017">
    <property type="protein sequence ID" value="MDT2545639.1"/>
    <property type="molecule type" value="Genomic_DNA"/>
</dbReference>
<protein>
    <submittedName>
        <fullName evidence="3">Uncharacterized protein</fullName>
    </submittedName>
</protein>